<reference evidence="5" key="1">
    <citation type="submission" date="2023-05" db="EMBL/GenBank/DDBJ databases">
        <title>Nepenthes gracilis genome sequencing.</title>
        <authorList>
            <person name="Fukushima K."/>
        </authorList>
    </citation>
    <scope>NUCLEOTIDE SEQUENCE</scope>
    <source>
        <strain evidence="5">SING2019-196</strain>
    </source>
</reference>
<evidence type="ECO:0000256" key="2">
    <source>
        <dbReference type="ARBA" id="ARBA00023161"/>
    </source>
</evidence>
<protein>
    <recommendedName>
        <fullName evidence="3">Nonsense-mediated mRNA decay factor SMG8</fullName>
    </recommendedName>
</protein>
<feature type="compositionally biased region" description="Low complexity" evidence="4">
    <location>
        <begin position="7"/>
        <end position="30"/>
    </location>
</feature>
<evidence type="ECO:0000313" key="5">
    <source>
        <dbReference type="EMBL" id="GMH12517.1"/>
    </source>
</evidence>
<comment type="similarity">
    <text evidence="1">Belongs to the SMG8 family.</text>
</comment>
<sequence length="1302" mass="142015">MDSQPNSSSSRRVLLRPPSSTKSPTSTPSLSPFPSPPPPPPNPPDPSHPSSQYSFSSVSPPAQPSSNGVVVVGFIGRRHSDVSQLINRIIDSNVFGSGNRDKVLSLEGEEVGDEAKDWFKTRKISYYHDDEKGIVYMQMCSSKCPAMNCVLESNCSLDSAVEESEFGDLRGMLFMFTVCHVILYIQEGSHFHIEVLKNLRVLQSAKHALTPLMRSQNTVTSLSRTASSPLRKSTSATLPTKIPPGRGGSIPNRNSSAISNMSGIGLYTSLFPGQCTPVTLFVFIDDFSDMMCSTASSDESTDASSNQSSALSSLGRSSLPVRGSGSVVVLARPVNKSEGGFRKKLQSSLESQIRFLIKRCRILSGSEISRAGSRNGTVSALLPLLTLDASRAVVLLDSFANQRGEPLDFVTSLVEDVLNGKATSDSLLLESHSQNGNKEDIGSLKEFIFRQTDVLRGKGGLVTNATGGSAAGVGMVAVAAAAAAASASSRRIMSTPELPNLQIWLSSSQYILKGLLSAQRGCVDEIEISRRKSRQRNVAPPQIEGAASKGADPIDVTVSLLESGKGLNARFSTLWCQRSLPAALEVYLKDLPDYYPTSQHEAHLEKALRAFHSMVRGTSVQQFMKMLEDECTSIWKSGRQLCDAISLTGQQCMHPRHDVEKDGLPSNVEGKPHSSGFVFLHACACGRSRRLRADPFDFETANIAFNFFPDCDKLIPALKLPKVSDSGSIEPISWHIVRVGSARYYEPSIGLLQSGFFVNQKFLMKWTIVLEKDKIPNVSYADSVRLGFLNSTSSDTHFESSADVNTDKGITISVLPGEVEATVESQRDSVQYFKSVDKKISFGRGLPNITMKKPFSEVVAGSASSDSAFPPLQAKKHPLVGSGKGLKKNAVKDGNVELSEVASGHQISEKTEEIPSTGENFNGLSSGSSSFDNPFLQIGSNVVPLNVNDVGKARVNLSWERTVVYVGFEHECPRGHRFILSLDLLTELGSPFSSPDETLAYSSVKTVDHKHRDPSKLANTSSYNTVHLPSNSTTAAMNKGRNLEKSGEMGTTEDPSVYGPLHLSEAGKEHYQASVDASMKFSSFKDRQASLKSVNLDDRGHAFSLLNRNLPIYMNCPHCKVSKNKKDRQKTKFAGMISQLQRIFVVTPPLPIVLATNPVVQFEASCQPPNISNLGQQLQFSLGCQVVLPPDSFVSVRLPFIYGVQVENKALYPLHPFEQQPEMTAWIKRGTTLQVMSKGSMSPCLDGEQITSAILRTDFMTEADNWNPPRPQPLYSFSSWWVLSKLMDVQQVAMTFHRSHLL</sequence>
<name>A0AAD3SJW7_NEPGR</name>
<evidence type="ECO:0000313" key="6">
    <source>
        <dbReference type="Proteomes" id="UP001279734"/>
    </source>
</evidence>
<organism evidence="5 6">
    <name type="scientific">Nepenthes gracilis</name>
    <name type="common">Slender pitcher plant</name>
    <dbReference type="NCBI Taxonomy" id="150966"/>
    <lineage>
        <taxon>Eukaryota</taxon>
        <taxon>Viridiplantae</taxon>
        <taxon>Streptophyta</taxon>
        <taxon>Embryophyta</taxon>
        <taxon>Tracheophyta</taxon>
        <taxon>Spermatophyta</taxon>
        <taxon>Magnoliopsida</taxon>
        <taxon>eudicotyledons</taxon>
        <taxon>Gunneridae</taxon>
        <taxon>Pentapetalae</taxon>
        <taxon>Caryophyllales</taxon>
        <taxon>Nepenthaceae</taxon>
        <taxon>Nepenthes</taxon>
    </lineage>
</organism>
<feature type="region of interest" description="Disordered" evidence="4">
    <location>
        <begin position="1010"/>
        <end position="1037"/>
    </location>
</feature>
<evidence type="ECO:0000256" key="4">
    <source>
        <dbReference type="SAM" id="MobiDB-lite"/>
    </source>
</evidence>
<feature type="region of interest" description="Disordered" evidence="4">
    <location>
        <begin position="220"/>
        <end position="254"/>
    </location>
</feature>
<dbReference type="InterPro" id="IPR019354">
    <property type="entry name" value="SMG8-like"/>
</dbReference>
<feature type="region of interest" description="Disordered" evidence="4">
    <location>
        <begin position="901"/>
        <end position="923"/>
    </location>
</feature>
<feature type="region of interest" description="Disordered" evidence="4">
    <location>
        <begin position="1"/>
        <end position="65"/>
    </location>
</feature>
<dbReference type="PANTHER" id="PTHR13091:SF0">
    <property type="entry name" value="NONSENSE-MEDIATED MRNA DECAY FACTOR SMG8"/>
    <property type="match status" value="1"/>
</dbReference>
<gene>
    <name evidence="5" type="ORF">Nepgr_014358</name>
</gene>
<dbReference type="PANTHER" id="PTHR13091">
    <property type="entry name" value="AMPLIFIED IN BREAST CANCER 2-RELATED"/>
    <property type="match status" value="1"/>
</dbReference>
<feature type="compositionally biased region" description="Low complexity" evidence="4">
    <location>
        <begin position="295"/>
        <end position="319"/>
    </location>
</feature>
<evidence type="ECO:0000256" key="1">
    <source>
        <dbReference type="ARBA" id="ARBA00006443"/>
    </source>
</evidence>
<feature type="compositionally biased region" description="Pro residues" evidence="4">
    <location>
        <begin position="31"/>
        <end position="47"/>
    </location>
</feature>
<comment type="caution">
    <text evidence="5">The sequence shown here is derived from an EMBL/GenBank/DDBJ whole genome shotgun (WGS) entry which is preliminary data.</text>
</comment>
<dbReference type="EMBL" id="BSYO01000012">
    <property type="protein sequence ID" value="GMH12517.1"/>
    <property type="molecule type" value="Genomic_DNA"/>
</dbReference>
<feature type="region of interest" description="Disordered" evidence="4">
    <location>
        <begin position="295"/>
        <end position="321"/>
    </location>
</feature>
<proteinExistence type="inferred from homology"/>
<accession>A0AAD3SJW7</accession>
<evidence type="ECO:0000256" key="3">
    <source>
        <dbReference type="ARBA" id="ARBA00029509"/>
    </source>
</evidence>
<keyword evidence="6" id="KW-1185">Reference proteome</keyword>
<feature type="compositionally biased region" description="Polar residues" evidence="4">
    <location>
        <begin position="220"/>
        <end position="238"/>
    </location>
</feature>
<dbReference type="Proteomes" id="UP001279734">
    <property type="component" value="Unassembled WGS sequence"/>
</dbReference>
<keyword evidence="2" id="KW-0866">Nonsense-mediated mRNA decay</keyword>
<feature type="compositionally biased region" description="Low complexity" evidence="4">
    <location>
        <begin position="48"/>
        <end position="60"/>
    </location>
</feature>
<dbReference type="GO" id="GO:0000184">
    <property type="term" value="P:nuclear-transcribed mRNA catabolic process, nonsense-mediated decay"/>
    <property type="evidence" value="ECO:0007669"/>
    <property type="project" value="UniProtKB-KW"/>
</dbReference>
<feature type="compositionally biased region" description="Polar residues" evidence="4">
    <location>
        <begin position="1017"/>
        <end position="1036"/>
    </location>
</feature>
<dbReference type="Pfam" id="PF10220">
    <property type="entry name" value="Smg8_Smg9"/>
    <property type="match status" value="3"/>
</dbReference>